<evidence type="ECO:0000256" key="1">
    <source>
        <dbReference type="ARBA" id="ARBA00022679"/>
    </source>
</evidence>
<feature type="domain" description="Beta-ketoacyl-[acyl-carrier-protein] synthase III C-terminal" evidence="3">
    <location>
        <begin position="247"/>
        <end position="329"/>
    </location>
</feature>
<dbReference type="RefSeq" id="WP_146899411.1">
    <property type="nucleotide sequence ID" value="NZ_BJYS01000023.1"/>
</dbReference>
<accession>A0A512B0E4</accession>
<dbReference type="Proteomes" id="UP000321532">
    <property type="component" value="Unassembled WGS sequence"/>
</dbReference>
<keyword evidence="1" id="KW-0808">Transferase</keyword>
<dbReference type="GO" id="GO:0006633">
    <property type="term" value="P:fatty acid biosynthetic process"/>
    <property type="evidence" value="ECO:0007669"/>
    <property type="project" value="InterPro"/>
</dbReference>
<keyword evidence="2" id="KW-0012">Acyltransferase</keyword>
<evidence type="ECO:0000259" key="3">
    <source>
        <dbReference type="Pfam" id="PF08541"/>
    </source>
</evidence>
<reference evidence="5 6" key="1">
    <citation type="submission" date="2019-07" db="EMBL/GenBank/DDBJ databases">
        <title>Whole genome shotgun sequence of Adhaeribacter aerolatus NBRC 106133.</title>
        <authorList>
            <person name="Hosoyama A."/>
            <person name="Uohara A."/>
            <person name="Ohji S."/>
            <person name="Ichikawa N."/>
        </authorList>
    </citation>
    <scope>NUCLEOTIDE SEQUENCE [LARGE SCALE GENOMIC DNA]</scope>
    <source>
        <strain evidence="5 6">NBRC 106133</strain>
    </source>
</reference>
<evidence type="ECO:0000313" key="5">
    <source>
        <dbReference type="EMBL" id="GEO05436.1"/>
    </source>
</evidence>
<protein>
    <recommendedName>
        <fullName evidence="7">3-oxoacyl-ACP synthase</fullName>
    </recommendedName>
</protein>
<dbReference type="InterPro" id="IPR013751">
    <property type="entry name" value="ACP_syn_III_N"/>
</dbReference>
<evidence type="ECO:0000259" key="4">
    <source>
        <dbReference type="Pfam" id="PF08545"/>
    </source>
</evidence>
<proteinExistence type="predicted"/>
<gene>
    <name evidence="5" type="ORF">AAE02nite_31000</name>
</gene>
<dbReference type="SUPFAM" id="SSF53901">
    <property type="entry name" value="Thiolase-like"/>
    <property type="match status" value="2"/>
</dbReference>
<comment type="caution">
    <text evidence="5">The sequence shown here is derived from an EMBL/GenBank/DDBJ whole genome shotgun (WGS) entry which is preliminary data.</text>
</comment>
<dbReference type="Pfam" id="PF08545">
    <property type="entry name" value="ACP_syn_III"/>
    <property type="match status" value="1"/>
</dbReference>
<evidence type="ECO:0000313" key="6">
    <source>
        <dbReference type="Proteomes" id="UP000321532"/>
    </source>
</evidence>
<dbReference type="InterPro" id="IPR013747">
    <property type="entry name" value="ACP_syn_III_C"/>
</dbReference>
<dbReference type="Gene3D" id="3.40.47.10">
    <property type="match status" value="1"/>
</dbReference>
<dbReference type="OrthoDB" id="151547at2"/>
<sequence length="335" mass="37023">MIQAIPRIIGTGWAVPEKIRYNNDPIFDWLKKNEPNQAMFEGYEERHVLEPGEDLIDIMLPAAKMALQKANKEPKDIDILIGLGSISTYIQPNVLSQLHKELGLPASTWVIPIGNDYSNYASCLLMADGLVRANRAKNVLICIGSNWTRNVDYHTPQSVSAGDGAGAAVVGMSSEAGQWYVADYCTVTNSDYYGSMYTDGLKLDADPPLQGHKVVFSPHFFQITDKGLEGFKNFGTKMALSAVTSLLQKNQLTGADIAFMPHQTSQVLIDYWCANMSPKPTQVLTTIKKFANLTVAIHAINMAWYEENAEIEKNNLVMLALGPDIHANAMLLKRD</sequence>
<dbReference type="EMBL" id="BJYS01000023">
    <property type="protein sequence ID" value="GEO05436.1"/>
    <property type="molecule type" value="Genomic_DNA"/>
</dbReference>
<evidence type="ECO:0008006" key="7">
    <source>
        <dbReference type="Google" id="ProtNLM"/>
    </source>
</evidence>
<dbReference type="GO" id="GO:0044550">
    <property type="term" value="P:secondary metabolite biosynthetic process"/>
    <property type="evidence" value="ECO:0007669"/>
    <property type="project" value="TreeGrafter"/>
</dbReference>
<evidence type="ECO:0000256" key="2">
    <source>
        <dbReference type="ARBA" id="ARBA00023315"/>
    </source>
</evidence>
<dbReference type="Pfam" id="PF08541">
    <property type="entry name" value="ACP_syn_III_C"/>
    <property type="match status" value="1"/>
</dbReference>
<dbReference type="PANTHER" id="PTHR34069:SF3">
    <property type="entry name" value="ACYL-COA:ACYL-COA ALKYLTRANSFERASE"/>
    <property type="match status" value="1"/>
</dbReference>
<name>A0A512B0E4_9BACT</name>
<organism evidence="5 6">
    <name type="scientific">Adhaeribacter aerolatus</name>
    <dbReference type="NCBI Taxonomy" id="670289"/>
    <lineage>
        <taxon>Bacteria</taxon>
        <taxon>Pseudomonadati</taxon>
        <taxon>Bacteroidota</taxon>
        <taxon>Cytophagia</taxon>
        <taxon>Cytophagales</taxon>
        <taxon>Hymenobacteraceae</taxon>
        <taxon>Adhaeribacter</taxon>
    </lineage>
</organism>
<dbReference type="InterPro" id="IPR016039">
    <property type="entry name" value="Thiolase-like"/>
</dbReference>
<dbReference type="AlphaFoldDB" id="A0A512B0E4"/>
<feature type="domain" description="Beta-ketoacyl-[acyl-carrier-protein] synthase III N-terminal" evidence="4">
    <location>
        <begin position="124"/>
        <end position="177"/>
    </location>
</feature>
<dbReference type="PANTHER" id="PTHR34069">
    <property type="entry name" value="3-OXOACYL-[ACYL-CARRIER-PROTEIN] SYNTHASE 3"/>
    <property type="match status" value="1"/>
</dbReference>
<keyword evidence="6" id="KW-1185">Reference proteome</keyword>
<dbReference type="GO" id="GO:0004315">
    <property type="term" value="F:3-oxoacyl-[acyl-carrier-protein] synthase activity"/>
    <property type="evidence" value="ECO:0007669"/>
    <property type="project" value="InterPro"/>
</dbReference>